<dbReference type="GO" id="GO:0006281">
    <property type="term" value="P:DNA repair"/>
    <property type="evidence" value="ECO:0007669"/>
    <property type="project" value="TreeGrafter"/>
</dbReference>
<comment type="caution">
    <text evidence="6">The sequence shown here is derived from an EMBL/GenBank/DDBJ whole genome shotgun (WGS) entry which is preliminary data.</text>
</comment>
<feature type="compositionally biased region" description="Basic and acidic residues" evidence="2">
    <location>
        <begin position="486"/>
        <end position="499"/>
    </location>
</feature>
<dbReference type="Proteomes" id="UP000769157">
    <property type="component" value="Unassembled WGS sequence"/>
</dbReference>
<dbReference type="PROSITE" id="PS50290">
    <property type="entry name" value="PI3_4_KINASE_3"/>
    <property type="match status" value="1"/>
</dbReference>
<keyword evidence="7" id="KW-1185">Reference proteome</keyword>
<dbReference type="InterPro" id="IPR036940">
    <property type="entry name" value="PI3/4_kinase_cat_sf"/>
</dbReference>
<organism evidence="6 7">
    <name type="scientific">Ogataea philodendri</name>
    <dbReference type="NCBI Taxonomy" id="1378263"/>
    <lineage>
        <taxon>Eukaryota</taxon>
        <taxon>Fungi</taxon>
        <taxon>Dikarya</taxon>
        <taxon>Ascomycota</taxon>
        <taxon>Saccharomycotina</taxon>
        <taxon>Pichiomycetes</taxon>
        <taxon>Pichiales</taxon>
        <taxon>Pichiaceae</taxon>
        <taxon>Ogataea</taxon>
    </lineage>
</organism>
<dbReference type="PANTHER" id="PTHR11139:SF1">
    <property type="entry name" value="TRANSFORMATION_TRANSCRIPTION DOMAIN-ASSOCIATED PROTEIN"/>
    <property type="match status" value="1"/>
</dbReference>
<dbReference type="InterPro" id="IPR014009">
    <property type="entry name" value="PIK_FAT"/>
</dbReference>
<dbReference type="CDD" id="cd05163">
    <property type="entry name" value="PIKK_TRRAP"/>
    <property type="match status" value="1"/>
</dbReference>
<dbReference type="InterPro" id="IPR046807">
    <property type="entry name" value="Tra1_central"/>
</dbReference>
<dbReference type="Pfam" id="PF20206">
    <property type="entry name" value="Tra1_ring"/>
    <property type="match status" value="1"/>
</dbReference>
<dbReference type="GeneID" id="70238064"/>
<dbReference type="PROSITE" id="PS51190">
    <property type="entry name" value="FATC"/>
    <property type="match status" value="1"/>
</dbReference>
<feature type="compositionally biased region" description="Low complexity" evidence="2">
    <location>
        <begin position="3142"/>
        <end position="3158"/>
    </location>
</feature>
<dbReference type="Gene3D" id="1.10.1070.11">
    <property type="entry name" value="Phosphatidylinositol 3-/4-kinase, catalytic domain"/>
    <property type="match status" value="1"/>
</dbReference>
<feature type="region of interest" description="Disordered" evidence="2">
    <location>
        <begin position="155"/>
        <end position="177"/>
    </location>
</feature>
<comment type="similarity">
    <text evidence="1">Belongs to the PI3/PI4-kinase family. TRA1 subfamily.</text>
</comment>
<dbReference type="InterPro" id="IPR046805">
    <property type="entry name" value="Tra1_ring"/>
</dbReference>
<reference evidence="6" key="1">
    <citation type="journal article" date="2021" name="Open Biol.">
        <title>Shared evolutionary footprints suggest mitochondrial oxidative damage underlies multiple complex I losses in fungi.</title>
        <authorList>
            <person name="Schikora-Tamarit M.A."/>
            <person name="Marcet-Houben M."/>
            <person name="Nosek J."/>
            <person name="Gabaldon T."/>
        </authorList>
    </citation>
    <scope>NUCLEOTIDE SEQUENCE</scope>
    <source>
        <strain evidence="6">CBS6075</strain>
    </source>
</reference>
<evidence type="ECO:0000259" key="5">
    <source>
        <dbReference type="PROSITE" id="PS51190"/>
    </source>
</evidence>
<dbReference type="GO" id="GO:0005634">
    <property type="term" value="C:nucleus"/>
    <property type="evidence" value="ECO:0007669"/>
    <property type="project" value="TreeGrafter"/>
</dbReference>
<feature type="domain" description="FAT" evidence="4">
    <location>
        <begin position="2553"/>
        <end position="3105"/>
    </location>
</feature>
<dbReference type="SUPFAM" id="SSF48371">
    <property type="entry name" value="ARM repeat"/>
    <property type="match status" value="3"/>
</dbReference>
<reference evidence="6" key="2">
    <citation type="submission" date="2021-01" db="EMBL/GenBank/DDBJ databases">
        <authorList>
            <person name="Schikora-Tamarit M.A."/>
        </authorList>
    </citation>
    <scope>NUCLEOTIDE SEQUENCE</scope>
    <source>
        <strain evidence="6">CBS6075</strain>
    </source>
</reference>
<dbReference type="PROSITE" id="PS51189">
    <property type="entry name" value="FAT"/>
    <property type="match status" value="1"/>
</dbReference>
<name>A0A9P8T0X2_9ASCO</name>
<dbReference type="InterPro" id="IPR000403">
    <property type="entry name" value="PI3/4_kinase_cat_dom"/>
</dbReference>
<dbReference type="Pfam" id="PF02259">
    <property type="entry name" value="FAT"/>
    <property type="match status" value="1"/>
</dbReference>
<accession>A0A9P8T0X2</accession>
<dbReference type="InterPro" id="IPR011009">
    <property type="entry name" value="Kinase-like_dom_sf"/>
</dbReference>
<dbReference type="Pfam" id="PF00454">
    <property type="entry name" value="PI3_PI4_kinase"/>
    <property type="match status" value="1"/>
</dbReference>
<dbReference type="EMBL" id="JAEUBE010000414">
    <property type="protein sequence ID" value="KAH3661921.1"/>
    <property type="molecule type" value="Genomic_DNA"/>
</dbReference>
<dbReference type="InterPro" id="IPR016024">
    <property type="entry name" value="ARM-type_fold"/>
</dbReference>
<dbReference type="GO" id="GO:0006355">
    <property type="term" value="P:regulation of DNA-templated transcription"/>
    <property type="evidence" value="ECO:0007669"/>
    <property type="project" value="TreeGrafter"/>
</dbReference>
<dbReference type="SUPFAM" id="SSF56112">
    <property type="entry name" value="Protein kinase-like (PK-like)"/>
    <property type="match status" value="1"/>
</dbReference>
<dbReference type="InterPro" id="IPR003152">
    <property type="entry name" value="FATC_dom"/>
</dbReference>
<dbReference type="GO" id="GO:0035267">
    <property type="term" value="C:NuA4 histone acetyltransferase complex"/>
    <property type="evidence" value="ECO:0007669"/>
    <property type="project" value="TreeGrafter"/>
</dbReference>
<feature type="compositionally biased region" description="Basic and acidic residues" evidence="2">
    <location>
        <begin position="463"/>
        <end position="478"/>
    </location>
</feature>
<feature type="region of interest" description="Disordered" evidence="2">
    <location>
        <begin position="457"/>
        <end position="500"/>
    </location>
</feature>
<dbReference type="GO" id="GO:0000124">
    <property type="term" value="C:SAGA complex"/>
    <property type="evidence" value="ECO:0007669"/>
    <property type="project" value="TreeGrafter"/>
</dbReference>
<sequence>MASLESFVTRLQDESLELSDRYSVLSELCDTLETYSGAQEYEQFLKNLMPVFFQLLDSVPISMISNSPEQKVRHLVLDVIHRLPINDTFQSYTVQVLDKLMNLIREENEENGIQCMKIIASLHKSYKSSLADRVQAFIDILQEIYNNIPQVVEEQFGDQSDSSPPEKAGSPGSMELDENTSKTLFKATHSFKMIAECPITMVSLYSSYKEIIDSSVASFIPQVITLLRLQAKKQQEAHEAAKERGEYVTGVSREIHNRSLYGDFILGQVKAASFLAYVLIRRGANAALEPYLGEIPDLIIRLLQDCPPELATARRELLHATRHILSTDLRVSFLPKMDLLFDDRVIIGEGLTAHETLRPLAYSIVADFIHVNGNLSTDRIWKSVELYCDHLQDTTLAQTVHIMSAKLLLNLVDRVLKLEDKEEARQLFLIMINAFVKRFALLNRQYTDIMQQHDKFTKKKDQKRIEGQKWRSKAEELTGKSPFGTEEEKPEKKDTKPMEVDEEPEYTFYEIQRDVPINVTQPPPQDPLESARYLLKTLMTFLKSIFYGFRNCNPAPQKDYTPQTWNEFARITSNEEINILKNLFRECILGLRFFQSSKPMLNSAQLKETFDVSGPNLPITSSKEEKDLMEIFATMFIYLEPSAFNEVTQSQLEMMFESMLKNAALLHIPQFFLASETTTSNFSGILIIFVMSKLNELGDMDIIKSNILIRLFKLCFMSVNLFQAANEAVILPHLNKLILKSLEYTTSAKEPIVYFYLIRTLFRSIGGGRFEALYKEILPLLQVLLESLNRLIQTARRPQERDIYVELCLTVPVRLSVLVPHLSYLMKPLVYALNGSQELISQGLRTLELCVDNLTAEYFDPILEPVIEDVMKALWKHLRPLPYYHQHSHTTFRLLGKLGGRNHNFISLHHDLQGSTPTNQEIEALFKIEGLPKETPVSITPGISTALNTIVNIRYKLHYRVSAFKYLTSVLKLFIDRQEIPDNLDEKIQQVINYVTDEEKSKEVDEEVKLGPGNLKDQARFDRQEQLLIRLLEALFYSVSIEEVREEAEVLIKGICEHYVLLFFGRTMVDAHKFNCKFSVNNHEGKKFLNENTIFDAISYALSFHIKSVHEMGIQAVKTIFNSCVTLFGSIDGAIKFLPIRRMCSKFVHCCFEEAYYTKLGGCLGLKTMINDLNIPISYFALRQLEICRAMFFVLRDTPPDVPSEVCRVAKELALKLLRECNREVSKDAVFQQPFQSVVSQIVFDLSNSNPKVRETAQEALSTLSEVTQVPIATMISPSKGILLAPIFGKPLRALPFHMQIGNIDAITFCLGLEDTFLEFNDELNRLLSEALALVDADDESLISAHRISEHRTSEQLIKLRVVCIELLSLALTKPAFSNGNPQIRIRILGVFFKTLCAKSSQIINAAHAGLKQVLSQNSKLPKELLQSGLRPMLMNLSDHKKLTVSGLEALSRLLELLISYFKVEIGRKLLDHLMAWAQPQALQRIALQELDNNSTVQIIVAILNIFHLLPPQAYTFMEELLNTLFYLETNLRRYQSSPFRLPIAKFLNRFGDHSVTYFSQKFDSRIHGCWLAYFSGLKDAPELRNQVKSKLDVFVKSVVEEQQPNVRYIKFANLVDLVEAIGNQDREWFKEQKDLFRQLFDASIPSAEYQRTCDLKSDSHFIMEQTLDKLQTVYVDFLRTNELGAKETLELISFVSLNKITISYSLEKYTFETVVKSTDLELRQTYIKEILETLNTDVCLIAKLYLLRNILLPTLIYELHFSGTLTNIVNNSWLSLVDENIWKSSLSGEETGPYDNYRLELLQLTALLERSVPEAVLEYKKDVIKFNWNLISLDDAITKQAAYVSTAFFIVAFDTPAKLVTQIFVALLRANQIDVRYLVRQALDILAPVLETRIGPTIEWLKWPRRVLSEDGFNVTQVLNVYQFIVHHSDLFYVARDQFIPNIITAVGKLTILNNSSTENQLLAIDMGELILNWETRAKAESKDETKEGDDKMDVDEDVKKPESYSVPFGQRETCITFLIRYVCISQHRASENELGQRALNILHVLLSPNYWPEVTVKLAFFERFLVAADFSTSNVLGYCLNALEVLGVALEWKSPEWIVSNLEYLQKLLEKCIRSDNHDIQEALQKVLGLILGAIQTQVPSAEDEQPEEVKNFLAFYTNVISEDLNSMNSVAAGVTLSWTLSQYRPDAQNALIPLIMRTLSKLVKDHIAIASQNRHFNNNSTEPSAVQTDYEAKMTTKLLKKILQFSAMRISALGDQRRIFLSLLVQLIDRSVDKDLLMRIVDIARGWVFAKNELFPTTKENAGILSKMMIFEMKGDSDLARAFYQIIIDIFKDSALAGTELTVRMEHPFLVGTKLSDTGVRQELMNILDGSLERDLDKRLFYIIREQNWEYLAEYPWLNQASQLLYGSFDAEHPLSYGPNEYKLAALSDIDEALPKKSDVESVPDSIKSFVNSHREFLNSSIQVRAKDVLVPLMDISYQSPETIHNSWCTLFPIAYNSIDHRNKSDFLHAFVTLLSKDYHVRQQDGKPNVIHTMLEAAEKCPDLQLPPHLVKYLGLNYDAWYSGVKIMEQIESNPVTENQKIKETNRDALVEMYSNLQEDDMFYGLWRRRAKYFETNSALSYEQIGLWDKALQLYENAQIKARSGVLPYSESEYALWEDNWILCAEKLQHWDILTELAKHEGFTDLLLECGWRVADWISDREPLEQSVKTVMDVPTPRRQMFQTFLCLQGYAHSKETIQNVTRYCDEGIQLALRKWHSLPTRITGAHLSLLHIFQQYVEFMEASQVYRSLATTTAQNLDVKSQELKRVLQAWRERLPNVWDDINIWNDLVTWRQHAFNVINKVYMPLIPALQQNNSNNNSYAFRGYHEIAWVINRFAHVARKHNMPEVCINQLTKIYTLPNIEIQEAFLKLREQAKCHYQNPAELSTGLDVISNTNLVYFAAQQKAEFITLKGMFLAKLNSADEANQAFATAVQLDLNLPKAWAEWGFFNDARFKENNDISYAKHAISCYLQAAGLYKNSKARRLLCRILWLISLDDANGTLAETFESHQGDMPVWHWITFIPQLLTSLSHREARLARHVLIRIAKSYPQALHFQLRTTKEDFAVLQRQMNQRSESNGADAPTSPEALAAQPTGSTPIPGNSSSPAPSAASGANPQPWQHVEEIMGILKTAYPLLALSLESLVDQISQRFKSSHDDDAYRLVVALYNDGVQYFNRLSNPKEDARLPPATEANIIRFADTVLPKHIREEFDQDIIKSKPNLETYISKLRKWKDFLEEKLDRNFGKMNLERVCPHLSQFHHQKFEEIEIPGQYLLNKESNNHFVKIERFLPTLEFIRGPTACYKRITIRGHDGSLHPFAVQFPAARHCRREERIFQLFRIFNDALSKNVQARRRNIELTLPVAIPLSPHIRIMSDSEDYVNMLSIYEDYCRKNNQNKDQPFAYTIEKLHAAYDPRLPKPDLLSVKTEILAAIQSMLVPSTVMKDYFMAHYTRFEEFWLFRKQFTSQYAAFIFMTYMLCINSRQPQKIHVNQSSGRVWTSEMLPYKVASGKTHSNAFANSTLDVSAQRAAPLFCSLEMVPFRLTPNVQKLIGEAGMEGILSAHIMVIAQCLSDPEYEMEHFLSLFVRDEVVAWFTQQHRPSAGDPHLREIVRVNVNFVSKRVAQLSHTEGQGIASQFILNLIAHAVNPRNLASTDTLWMAYM</sequence>
<dbReference type="Pfam" id="PF20175">
    <property type="entry name" value="Tra1_central"/>
    <property type="match status" value="1"/>
</dbReference>
<evidence type="ECO:0000313" key="6">
    <source>
        <dbReference type="EMBL" id="KAH3661921.1"/>
    </source>
</evidence>
<evidence type="ECO:0000256" key="2">
    <source>
        <dbReference type="SAM" id="MobiDB-lite"/>
    </source>
</evidence>
<evidence type="ECO:0000313" key="7">
    <source>
        <dbReference type="Proteomes" id="UP000769157"/>
    </source>
</evidence>
<dbReference type="InterPro" id="IPR050517">
    <property type="entry name" value="DDR_Repair_Kinase"/>
</dbReference>
<evidence type="ECO:0000259" key="4">
    <source>
        <dbReference type="PROSITE" id="PS51189"/>
    </source>
</evidence>
<feature type="domain" description="FATC" evidence="5">
    <location>
        <begin position="3669"/>
        <end position="3702"/>
    </location>
</feature>
<evidence type="ECO:0008006" key="8">
    <source>
        <dbReference type="Google" id="ProtNLM"/>
    </source>
</evidence>
<feature type="region of interest" description="Disordered" evidence="2">
    <location>
        <begin position="3113"/>
        <end position="3159"/>
    </location>
</feature>
<protein>
    <recommendedName>
        <fullName evidence="8">Transcription-associated protein 1</fullName>
    </recommendedName>
</protein>
<dbReference type="SMART" id="SM00146">
    <property type="entry name" value="PI3Kc"/>
    <property type="match status" value="1"/>
</dbReference>
<dbReference type="InterPro" id="IPR003151">
    <property type="entry name" value="PIK-rel_kinase_FAT"/>
</dbReference>
<dbReference type="OrthoDB" id="5570127at2759"/>
<evidence type="ECO:0000256" key="1">
    <source>
        <dbReference type="ARBA" id="ARBA00007234"/>
    </source>
</evidence>
<proteinExistence type="inferred from homology"/>
<feature type="domain" description="PI3K/PI4K catalytic" evidence="3">
    <location>
        <begin position="3331"/>
        <end position="3690"/>
    </location>
</feature>
<dbReference type="RefSeq" id="XP_046059025.1">
    <property type="nucleotide sequence ID" value="XM_046207354.1"/>
</dbReference>
<dbReference type="PANTHER" id="PTHR11139">
    <property type="entry name" value="ATAXIA TELANGIECTASIA MUTATED ATM -RELATED"/>
    <property type="match status" value="1"/>
</dbReference>
<gene>
    <name evidence="6" type="ORF">OGAPHI_006100</name>
</gene>
<evidence type="ECO:0000259" key="3">
    <source>
        <dbReference type="PROSITE" id="PS50290"/>
    </source>
</evidence>